<proteinExistence type="predicted"/>
<evidence type="ECO:0000313" key="2">
    <source>
        <dbReference type="EMBL" id="EGZ16644.1"/>
    </source>
</evidence>
<dbReference type="RefSeq" id="XP_009525702.1">
    <property type="nucleotide sequence ID" value="XM_009527407.1"/>
</dbReference>
<feature type="compositionally biased region" description="Pro residues" evidence="1">
    <location>
        <begin position="15"/>
        <end position="35"/>
    </location>
</feature>
<organism evidence="2 3">
    <name type="scientific">Phytophthora sojae (strain P6497)</name>
    <name type="common">Soybean stem and root rot agent</name>
    <name type="synonym">Phytophthora megasperma f. sp. glycines</name>
    <dbReference type="NCBI Taxonomy" id="1094619"/>
    <lineage>
        <taxon>Eukaryota</taxon>
        <taxon>Sar</taxon>
        <taxon>Stramenopiles</taxon>
        <taxon>Oomycota</taxon>
        <taxon>Peronosporomycetes</taxon>
        <taxon>Peronosporales</taxon>
        <taxon>Peronosporaceae</taxon>
        <taxon>Phytophthora</taxon>
    </lineage>
</organism>
<dbReference type="KEGG" id="psoj:PHYSODRAFT_300023"/>
<protein>
    <submittedName>
        <fullName evidence="2">Uncharacterized protein</fullName>
    </submittedName>
</protein>
<keyword evidence="3" id="KW-1185">Reference proteome</keyword>
<dbReference type="EMBL" id="JH159154">
    <property type="protein sequence ID" value="EGZ16644.1"/>
    <property type="molecule type" value="Genomic_DNA"/>
</dbReference>
<accession>G4ZFW0</accession>
<dbReference type="InParanoid" id="G4ZFW0"/>
<gene>
    <name evidence="2" type="ORF">PHYSODRAFT_300023</name>
</gene>
<sequence length="369" mass="40677">MPRKRARESEEAPRPPRLPSPLPSDLPAMPPPPFASAPGLLPAIEPGDAPRESTDALTVADAPLSVTPMSTLPSALNAPSSPVWAPPMTLDVSMTQPDAERQKLVPELRAFIDEHVRAQNGKVLVTLQRITSIYYAFGKHIGKQKLVERFGFPLLVVEGGATVNYEGPVRAQRDAKRFWVNVDIVLQRHDLCTAVRMSVGLPRYTLVYDKKKMGGRDGTCMHYQALILFSDLQKSTDRRVQEAVEGCINTFTKLTKGMRCENPPVPSDWMLCTNGVSTNVLTRVSTSLLENYKFAMFQEFRGARAIEFPPCDPRGHPWTKDTKHAVMRNAALNASAGSASISEEFRITENCGTTGKYQGRPGHAGNDPR</sequence>
<feature type="region of interest" description="Disordered" evidence="1">
    <location>
        <begin position="1"/>
        <end position="54"/>
    </location>
</feature>
<dbReference type="Proteomes" id="UP000002640">
    <property type="component" value="Unassembled WGS sequence"/>
</dbReference>
<reference evidence="2 3" key="1">
    <citation type="journal article" date="2006" name="Science">
        <title>Phytophthora genome sequences uncover evolutionary origins and mechanisms of pathogenesis.</title>
        <authorList>
            <person name="Tyler B.M."/>
            <person name="Tripathy S."/>
            <person name="Zhang X."/>
            <person name="Dehal P."/>
            <person name="Jiang R.H."/>
            <person name="Aerts A."/>
            <person name="Arredondo F.D."/>
            <person name="Baxter L."/>
            <person name="Bensasson D."/>
            <person name="Beynon J.L."/>
            <person name="Chapman J."/>
            <person name="Damasceno C.M."/>
            <person name="Dorrance A.E."/>
            <person name="Dou D."/>
            <person name="Dickerman A.W."/>
            <person name="Dubchak I.L."/>
            <person name="Garbelotto M."/>
            <person name="Gijzen M."/>
            <person name="Gordon S.G."/>
            <person name="Govers F."/>
            <person name="Grunwald N.J."/>
            <person name="Huang W."/>
            <person name="Ivors K.L."/>
            <person name="Jones R.W."/>
            <person name="Kamoun S."/>
            <person name="Krampis K."/>
            <person name="Lamour K.H."/>
            <person name="Lee M.K."/>
            <person name="McDonald W.H."/>
            <person name="Medina M."/>
            <person name="Meijer H.J."/>
            <person name="Nordberg E.K."/>
            <person name="Maclean D.J."/>
            <person name="Ospina-Giraldo M.D."/>
            <person name="Morris P.F."/>
            <person name="Phuntumart V."/>
            <person name="Putnam N.H."/>
            <person name="Rash S."/>
            <person name="Rose J.K."/>
            <person name="Sakihama Y."/>
            <person name="Salamov A.A."/>
            <person name="Savidor A."/>
            <person name="Scheuring C.F."/>
            <person name="Smith B.M."/>
            <person name="Sobral B.W."/>
            <person name="Terry A."/>
            <person name="Torto-Alalibo T.A."/>
            <person name="Win J."/>
            <person name="Xu Z."/>
            <person name="Zhang H."/>
            <person name="Grigoriev I.V."/>
            <person name="Rokhsar D.S."/>
            <person name="Boore J.L."/>
        </authorList>
    </citation>
    <scope>NUCLEOTIDE SEQUENCE [LARGE SCALE GENOMIC DNA]</scope>
    <source>
        <strain evidence="2 3">P6497</strain>
    </source>
</reference>
<dbReference type="GeneID" id="20641811"/>
<name>G4ZFW0_PHYSP</name>
<evidence type="ECO:0000313" key="3">
    <source>
        <dbReference type="Proteomes" id="UP000002640"/>
    </source>
</evidence>
<evidence type="ECO:0000256" key="1">
    <source>
        <dbReference type="SAM" id="MobiDB-lite"/>
    </source>
</evidence>
<dbReference type="AlphaFoldDB" id="G4ZFW0"/>